<dbReference type="VEuPathDB" id="TriTrypDB:C3747_66g56"/>
<evidence type="ECO:0000313" key="2">
    <source>
        <dbReference type="Proteomes" id="UP000246078"/>
    </source>
</evidence>
<dbReference type="VEuPathDB" id="TriTrypDB:TCSYLVIO_000479"/>
<dbReference type="VEuPathDB" id="TriTrypDB:TcBrA4_0019340"/>
<proteinExistence type="predicted"/>
<dbReference type="AlphaFoldDB" id="A0A2V2WQ21"/>
<evidence type="ECO:0000313" key="1">
    <source>
        <dbReference type="EMBL" id="PWV10726.1"/>
    </source>
</evidence>
<name>A0A2V2WQ21_TRYCR</name>
<sequence length="270" mass="30021">MRDFRYHMHIVDGGDPTSTVTAATLFAHLTLRCGHLRNHLLLSASTTDAKRQRDALPSSLNATRMVQLAAAEPSSGRSTDDKILLAAEALLRGDENFRASLAVDTEWSGPVAEVKDRIIPYPCFSCGFVQSEVFLARSGARYFDFIATADVASFNYLLNYYQAVRMLEDEEERARKGSAHSVGWDEQSEEQQRRKKVGIVHILCGEPARAGHLLQRFIELLLELDATPREKSAGEGAAGNEEAFAWISRADGVIWRMYQLLGVDVLFAVM</sequence>
<accession>A0A2V2WQ21</accession>
<reference evidence="1 2" key="1">
    <citation type="journal article" date="2018" name="Microb. Genom.">
        <title>Expanding an expanded genome: long-read sequencing of Trypanosoma cruzi.</title>
        <authorList>
            <person name="Berna L."/>
            <person name="Rodriguez M."/>
            <person name="Chiribao M.L."/>
            <person name="Parodi-Talice A."/>
            <person name="Pita S."/>
            <person name="Rijo G."/>
            <person name="Alvarez-Valin F."/>
            <person name="Robello C."/>
        </authorList>
    </citation>
    <scope>NUCLEOTIDE SEQUENCE [LARGE SCALE GENOMIC DNA]</scope>
    <source>
        <strain evidence="1 2">TCC</strain>
    </source>
</reference>
<gene>
    <name evidence="1" type="ORF">C3747_66g56</name>
</gene>
<dbReference type="VEuPathDB" id="TriTrypDB:TcCLB.509569.160"/>
<dbReference type="VEuPathDB" id="TriTrypDB:TCDM_03304"/>
<dbReference type="VEuPathDB" id="TriTrypDB:TcG_02193"/>
<dbReference type="VEuPathDB" id="TriTrypDB:TcYC6_0064470"/>
<dbReference type="VEuPathDB" id="TriTrypDB:Tc_MARK_9824"/>
<dbReference type="VEuPathDB" id="TriTrypDB:TcCLB.508989.70"/>
<dbReference type="VEuPathDB" id="TriTrypDB:C4B63_21g49"/>
<dbReference type="VEuPathDB" id="TriTrypDB:ECC02_003063"/>
<dbReference type="VEuPathDB" id="TriTrypDB:TcCL_NonESM13541"/>
<protein>
    <submittedName>
        <fullName evidence="1">Uncharacterized protein</fullName>
    </submittedName>
</protein>
<dbReference type="Proteomes" id="UP000246078">
    <property type="component" value="Unassembled WGS sequence"/>
</dbReference>
<organism evidence="1 2">
    <name type="scientific">Trypanosoma cruzi</name>
    <dbReference type="NCBI Taxonomy" id="5693"/>
    <lineage>
        <taxon>Eukaryota</taxon>
        <taxon>Discoba</taxon>
        <taxon>Euglenozoa</taxon>
        <taxon>Kinetoplastea</taxon>
        <taxon>Metakinetoplastina</taxon>
        <taxon>Trypanosomatida</taxon>
        <taxon>Trypanosomatidae</taxon>
        <taxon>Trypanosoma</taxon>
        <taxon>Schizotrypanum</taxon>
    </lineage>
</organism>
<comment type="caution">
    <text evidence="1">The sequence shown here is derived from an EMBL/GenBank/DDBJ whole genome shotgun (WGS) entry which is preliminary data.</text>
</comment>
<dbReference type="OrthoDB" id="273872at2759"/>
<dbReference type="VEuPathDB" id="TriTrypDB:BCY84_05375"/>
<dbReference type="EMBL" id="PRFC01000066">
    <property type="protein sequence ID" value="PWV10726.1"/>
    <property type="molecule type" value="Genomic_DNA"/>
</dbReference>